<dbReference type="EMBL" id="BGJZ01000141">
    <property type="protein sequence ID" value="GBH09995.1"/>
    <property type="molecule type" value="Genomic_DNA"/>
</dbReference>
<evidence type="ECO:0000313" key="3">
    <source>
        <dbReference type="Proteomes" id="UP000247480"/>
    </source>
</evidence>
<proteinExistence type="predicted"/>
<evidence type="ECO:0000313" key="4">
    <source>
        <dbReference type="Proteomes" id="UP000248291"/>
    </source>
</evidence>
<reference evidence="1 3" key="1">
    <citation type="submission" date="2018-04" db="EMBL/GenBank/DDBJ databases">
        <title>Draft genome sequence of Pseudomonas syringae pv. actinidiae biovar 1 strains isolated from kiwifruit in Kagawa prefecture.</title>
        <authorList>
            <person name="Tabuchi M."/>
            <person name="Saito M."/>
            <person name="Fujiwara S."/>
            <person name="Sasa N."/>
            <person name="Akimitsu K."/>
            <person name="Gomi K."/>
            <person name="Konishi-Sugita S."/>
            <person name="Hamano K."/>
            <person name="Kataoka I."/>
        </authorList>
    </citation>
    <scope>NUCLEOTIDE SEQUENCE [LARGE SCALE GENOMIC DNA]</scope>
    <source>
        <strain evidence="1 3">MAFF212206</strain>
    </source>
</reference>
<evidence type="ECO:0000313" key="2">
    <source>
        <dbReference type="EMBL" id="GBH18146.1"/>
    </source>
</evidence>
<comment type="caution">
    <text evidence="1">The sequence shown here is derived from an EMBL/GenBank/DDBJ whole genome shotgun (WGS) entry which is preliminary data.</text>
</comment>
<gene>
    <name evidence="1" type="ORF">KPSA1_03401</name>
    <name evidence="2" type="ORF">KPSA3_04125</name>
</gene>
<accession>A0A2V0QI67</accession>
<dbReference type="Proteomes" id="UP000248291">
    <property type="component" value="Unassembled WGS sequence"/>
</dbReference>
<reference evidence="2 4" key="2">
    <citation type="submission" date="2018-04" db="EMBL/GenBank/DDBJ databases">
        <title>Draft genome sequence of Pseudomonas syringae pv. actinidiae biovar 3 strains isolated from kiwifruit in Kagawa prefecture.</title>
        <authorList>
            <person name="Tabuchi M."/>
            <person name="Saito M."/>
            <person name="Fujiwara S."/>
            <person name="Sasa N."/>
            <person name="Akimitsu K."/>
            <person name="Gomi K."/>
            <person name="Konishi-Sugita S."/>
            <person name="Hamano K."/>
            <person name="Kataoka I."/>
        </authorList>
    </citation>
    <scope>NUCLEOTIDE SEQUENCE [LARGE SCALE GENOMIC DNA]</scope>
    <source>
        <strain evidence="2 4">MAFF212211</strain>
    </source>
</reference>
<dbReference type="EMBL" id="BGKA01000144">
    <property type="protein sequence ID" value="GBH18146.1"/>
    <property type="molecule type" value="Genomic_DNA"/>
</dbReference>
<dbReference type="AlphaFoldDB" id="A0A2V0QI67"/>
<organism evidence="1 3">
    <name type="scientific">Pseudomonas syringae pv. actinidiae</name>
    <dbReference type="NCBI Taxonomy" id="103796"/>
    <lineage>
        <taxon>Bacteria</taxon>
        <taxon>Pseudomonadati</taxon>
        <taxon>Pseudomonadota</taxon>
        <taxon>Gammaproteobacteria</taxon>
        <taxon>Pseudomonadales</taxon>
        <taxon>Pseudomonadaceae</taxon>
        <taxon>Pseudomonas</taxon>
        <taxon>Pseudomonas syringae</taxon>
    </lineage>
</organism>
<evidence type="ECO:0000313" key="1">
    <source>
        <dbReference type="EMBL" id="GBH09995.1"/>
    </source>
</evidence>
<protein>
    <submittedName>
        <fullName evidence="1">Permease component</fullName>
    </submittedName>
</protein>
<dbReference type="Proteomes" id="UP000247480">
    <property type="component" value="Unassembled WGS sequence"/>
</dbReference>
<name>A0A2V0QI67_PSESF</name>
<sequence length="52" mass="5743">MGNGYRDSFDRSSGVMIERVKYPVVQQTGALNLSIIDVGPDFCLLLLKRPDG</sequence>